<proteinExistence type="predicted"/>
<gene>
    <name evidence="3" type="ORF">ACFPYJ_32740</name>
</gene>
<evidence type="ECO:0000313" key="3">
    <source>
        <dbReference type="EMBL" id="MFC5653798.1"/>
    </source>
</evidence>
<feature type="domain" description="Isochorismatase-like" evidence="2">
    <location>
        <begin position="34"/>
        <end position="207"/>
    </location>
</feature>
<feature type="region of interest" description="Disordered" evidence="1">
    <location>
        <begin position="108"/>
        <end position="129"/>
    </location>
</feature>
<accession>A0ABW0W7Y0</accession>
<dbReference type="Proteomes" id="UP001596047">
    <property type="component" value="Unassembled WGS sequence"/>
</dbReference>
<sequence>MQLQLKRQTLKQDVNGYEVWEKIIDNECWLPSETALILCDVWNEHWSRGANERLALMLPRINYTIKIAREMGVQVIHSPSDTMDFYEGTSARQRMIDAPAVRLPESLEHIDPPLPVNASDGGSDTGEKSPYNAWDRQHAAIEIDQQRDGISDDGVEIYHFVQQKGINNLLIMGVHTNMCILNRSFGIKQMVRLGMNVALVRDLTDAMYNPAMPPYVSHDEGTRLVIEYIEKFWCPTVLSDDIISSN</sequence>
<dbReference type="Pfam" id="PF00857">
    <property type="entry name" value="Isochorismatase"/>
    <property type="match status" value="1"/>
</dbReference>
<dbReference type="InterPro" id="IPR036380">
    <property type="entry name" value="Isochorismatase-like_sf"/>
</dbReference>
<dbReference type="RefSeq" id="WP_379192721.1">
    <property type="nucleotide sequence ID" value="NZ_JBHSOW010000137.1"/>
</dbReference>
<keyword evidence="4" id="KW-1185">Reference proteome</keyword>
<dbReference type="Gene3D" id="3.40.50.850">
    <property type="entry name" value="Isochorismatase-like"/>
    <property type="match status" value="1"/>
</dbReference>
<dbReference type="EMBL" id="JBHSOW010000137">
    <property type="protein sequence ID" value="MFC5653798.1"/>
    <property type="molecule type" value="Genomic_DNA"/>
</dbReference>
<name>A0ABW0W7Y0_9BACL</name>
<comment type="caution">
    <text evidence="3">The sequence shown here is derived from an EMBL/GenBank/DDBJ whole genome shotgun (WGS) entry which is preliminary data.</text>
</comment>
<dbReference type="InterPro" id="IPR000868">
    <property type="entry name" value="Isochorismatase-like_dom"/>
</dbReference>
<evidence type="ECO:0000259" key="2">
    <source>
        <dbReference type="Pfam" id="PF00857"/>
    </source>
</evidence>
<evidence type="ECO:0000256" key="1">
    <source>
        <dbReference type="SAM" id="MobiDB-lite"/>
    </source>
</evidence>
<dbReference type="SUPFAM" id="SSF52499">
    <property type="entry name" value="Isochorismatase-like hydrolases"/>
    <property type="match status" value="1"/>
</dbReference>
<evidence type="ECO:0000313" key="4">
    <source>
        <dbReference type="Proteomes" id="UP001596047"/>
    </source>
</evidence>
<reference evidence="4" key="1">
    <citation type="journal article" date="2019" name="Int. J. Syst. Evol. Microbiol.">
        <title>The Global Catalogue of Microorganisms (GCM) 10K type strain sequencing project: providing services to taxonomists for standard genome sequencing and annotation.</title>
        <authorList>
            <consortium name="The Broad Institute Genomics Platform"/>
            <consortium name="The Broad Institute Genome Sequencing Center for Infectious Disease"/>
            <person name="Wu L."/>
            <person name="Ma J."/>
        </authorList>
    </citation>
    <scope>NUCLEOTIDE SEQUENCE [LARGE SCALE GENOMIC DNA]</scope>
    <source>
        <strain evidence="4">CGMCC 1.3240</strain>
    </source>
</reference>
<protein>
    <submittedName>
        <fullName evidence="3">Isochorismatase family protein</fullName>
    </submittedName>
</protein>
<organism evidence="3 4">
    <name type="scientific">Paenibacillus solisilvae</name>
    <dbReference type="NCBI Taxonomy" id="2486751"/>
    <lineage>
        <taxon>Bacteria</taxon>
        <taxon>Bacillati</taxon>
        <taxon>Bacillota</taxon>
        <taxon>Bacilli</taxon>
        <taxon>Bacillales</taxon>
        <taxon>Paenibacillaceae</taxon>
        <taxon>Paenibacillus</taxon>
    </lineage>
</organism>